<keyword evidence="3" id="KW-0285">Flavoprotein</keyword>
<sequence>MDEPRRTKGEGMATQIEGRVLRRGEYRYEMHRREACWHAGVPNRYPEVIVLANNEDDVVAAVRLAREERRQIAVRSGGHSWSGSHLRDGTVLIDLSSLRHVTLDRETMTGTAQPGIKGSELNTMLAKAGLFFPTGHCTGVSIGGYLLQGGFAWAGRDYGPACMSVTGIDVVTAAGERIHADETQHADLFWAARGAGPGFFAVVTGFSVKLYPRRPVTMNSGYFWPASAAPDVYRFVHEIGRQTPTEINLMCHRDPLTEGEPLIALNATAFTDAEEEAREQLSIYESCPARARVLGTRLNVVTDTTILSRVGTDPHYDETKRYLADNMWTHASFDDLWPNFEEMLGTWPPAPSHMVVFNWGGYAGEPERPSMAYSVEDELYYGLYAAWADRADDPRYTRWVTDHMRAWEPYASGMQLADENLVNRPYRFVTDENLRRLDDIRARWDPDEVFVSWLGRPEP</sequence>
<dbReference type="InterPro" id="IPR016169">
    <property type="entry name" value="FAD-bd_PCMH_sub2"/>
</dbReference>
<dbReference type="InterPro" id="IPR006094">
    <property type="entry name" value="Oxid_FAD_bind_N"/>
</dbReference>
<dbReference type="Pfam" id="PF01565">
    <property type="entry name" value="FAD_binding_4"/>
    <property type="match status" value="1"/>
</dbReference>
<dbReference type="RefSeq" id="WP_270140045.1">
    <property type="nucleotide sequence ID" value="NZ_CP115450.1"/>
</dbReference>
<comment type="similarity">
    <text evidence="2">Belongs to the oxygen-dependent FAD-linked oxidoreductase family.</text>
</comment>
<dbReference type="Gene3D" id="3.30.465.10">
    <property type="match status" value="1"/>
</dbReference>
<keyword evidence="8" id="KW-1185">Reference proteome</keyword>
<evidence type="ECO:0000313" key="8">
    <source>
        <dbReference type="Proteomes" id="UP001212821"/>
    </source>
</evidence>
<dbReference type="InterPro" id="IPR016166">
    <property type="entry name" value="FAD-bd_PCMH"/>
</dbReference>
<evidence type="ECO:0000313" key="7">
    <source>
        <dbReference type="EMBL" id="WBP84658.1"/>
    </source>
</evidence>
<dbReference type="SUPFAM" id="SSF56176">
    <property type="entry name" value="FAD-binding/transporter-associated domain-like"/>
    <property type="match status" value="1"/>
</dbReference>
<keyword evidence="4" id="KW-0274">FAD</keyword>
<comment type="cofactor">
    <cofactor evidence="1">
        <name>FAD</name>
        <dbReference type="ChEBI" id="CHEBI:57692"/>
    </cofactor>
</comment>
<feature type="domain" description="FAD-binding PCMH-type" evidence="6">
    <location>
        <begin position="41"/>
        <end position="213"/>
    </location>
</feature>
<dbReference type="PROSITE" id="PS00862">
    <property type="entry name" value="OX2_COVAL_FAD"/>
    <property type="match status" value="1"/>
</dbReference>
<evidence type="ECO:0000256" key="1">
    <source>
        <dbReference type="ARBA" id="ARBA00001974"/>
    </source>
</evidence>
<dbReference type="PANTHER" id="PTHR42973:SF39">
    <property type="entry name" value="FAD-BINDING PCMH-TYPE DOMAIN-CONTAINING PROTEIN"/>
    <property type="match status" value="1"/>
</dbReference>
<evidence type="ECO:0000259" key="6">
    <source>
        <dbReference type="PROSITE" id="PS51387"/>
    </source>
</evidence>
<evidence type="ECO:0000256" key="2">
    <source>
        <dbReference type="ARBA" id="ARBA00005466"/>
    </source>
</evidence>
<evidence type="ECO:0000256" key="5">
    <source>
        <dbReference type="ARBA" id="ARBA00023002"/>
    </source>
</evidence>
<name>A0ABY7PW62_9ACTN</name>
<dbReference type="InterPro" id="IPR050416">
    <property type="entry name" value="FAD-linked_Oxidoreductase"/>
</dbReference>
<dbReference type="InterPro" id="IPR036318">
    <property type="entry name" value="FAD-bd_PCMH-like_sf"/>
</dbReference>
<dbReference type="Gene3D" id="3.40.462.20">
    <property type="match status" value="1"/>
</dbReference>
<dbReference type="InterPro" id="IPR016167">
    <property type="entry name" value="FAD-bd_PCMH_sub1"/>
</dbReference>
<dbReference type="EMBL" id="CP115450">
    <property type="protein sequence ID" value="WBP84658.1"/>
    <property type="molecule type" value="Genomic_DNA"/>
</dbReference>
<organism evidence="7 8">
    <name type="scientific">Kitasatospora cathayae</name>
    <dbReference type="NCBI Taxonomy" id="3004092"/>
    <lineage>
        <taxon>Bacteria</taxon>
        <taxon>Bacillati</taxon>
        <taxon>Actinomycetota</taxon>
        <taxon>Actinomycetes</taxon>
        <taxon>Kitasatosporales</taxon>
        <taxon>Streptomycetaceae</taxon>
        <taxon>Kitasatospora</taxon>
    </lineage>
</organism>
<dbReference type="Gene3D" id="3.30.43.10">
    <property type="entry name" value="Uridine Diphospho-n-acetylenolpyruvylglucosamine Reductase, domain 2"/>
    <property type="match status" value="1"/>
</dbReference>
<dbReference type="PANTHER" id="PTHR42973">
    <property type="entry name" value="BINDING OXIDOREDUCTASE, PUTATIVE (AFU_ORTHOLOGUE AFUA_1G17690)-RELATED"/>
    <property type="match status" value="1"/>
</dbReference>
<keyword evidence="5" id="KW-0560">Oxidoreductase</keyword>
<evidence type="ECO:0000256" key="4">
    <source>
        <dbReference type="ARBA" id="ARBA00022827"/>
    </source>
</evidence>
<protein>
    <submittedName>
        <fullName evidence="7">FAD-binding oxidoreductase</fullName>
    </submittedName>
</protein>
<evidence type="ECO:0000256" key="3">
    <source>
        <dbReference type="ARBA" id="ARBA00022630"/>
    </source>
</evidence>
<gene>
    <name evidence="7" type="ORF">O1G21_01530</name>
</gene>
<dbReference type="InterPro" id="IPR006093">
    <property type="entry name" value="Oxy_OxRdtase_FAD_BS"/>
</dbReference>
<accession>A0ABY7PW62</accession>
<dbReference type="PROSITE" id="PS51387">
    <property type="entry name" value="FAD_PCMH"/>
    <property type="match status" value="1"/>
</dbReference>
<proteinExistence type="inferred from homology"/>
<reference evidence="8" key="1">
    <citation type="submission" date="2022-12" db="EMBL/GenBank/DDBJ databases">
        <authorList>
            <person name="Mo P."/>
        </authorList>
    </citation>
    <scope>NUCLEOTIDE SEQUENCE [LARGE SCALE GENOMIC DNA]</scope>
    <source>
        <strain evidence="8">HUAS 3-15</strain>
    </source>
</reference>
<dbReference type="Proteomes" id="UP001212821">
    <property type="component" value="Chromosome"/>
</dbReference>